<organism evidence="1 2">
    <name type="scientific">Zootermopsis nevadensis</name>
    <name type="common">Dampwood termite</name>
    <dbReference type="NCBI Taxonomy" id="136037"/>
    <lineage>
        <taxon>Eukaryota</taxon>
        <taxon>Metazoa</taxon>
        <taxon>Ecdysozoa</taxon>
        <taxon>Arthropoda</taxon>
        <taxon>Hexapoda</taxon>
        <taxon>Insecta</taxon>
        <taxon>Pterygota</taxon>
        <taxon>Neoptera</taxon>
        <taxon>Polyneoptera</taxon>
        <taxon>Dictyoptera</taxon>
        <taxon>Blattodea</taxon>
        <taxon>Blattoidea</taxon>
        <taxon>Termitoidae</taxon>
        <taxon>Termopsidae</taxon>
        <taxon>Zootermopsis</taxon>
    </lineage>
</organism>
<dbReference type="AlphaFoldDB" id="A0A067R3A4"/>
<dbReference type="Proteomes" id="UP000027135">
    <property type="component" value="Unassembled WGS sequence"/>
</dbReference>
<evidence type="ECO:0000313" key="1">
    <source>
        <dbReference type="EMBL" id="KDR16570.1"/>
    </source>
</evidence>
<sequence length="117" mass="13336">MFPKLSLSFKFTKQNTVYMSCFLNAFRVGSDVNVNVYRQMPLLIMALNFSQNKPLLSRHVGNMVAAAHDTFFPPLYLTHNLFSFEHNPRSSTLNATLHADVGNLTSVCLLRKEKKKL</sequence>
<dbReference type="InParanoid" id="A0A067R3A4"/>
<keyword evidence="2" id="KW-1185">Reference proteome</keyword>
<gene>
    <name evidence="1" type="ORF">L798_08900</name>
</gene>
<protein>
    <submittedName>
        <fullName evidence="1">Uncharacterized protein</fullName>
    </submittedName>
</protein>
<reference evidence="1 2" key="1">
    <citation type="journal article" date="2014" name="Nat. Commun.">
        <title>Molecular traces of alternative social organization in a termite genome.</title>
        <authorList>
            <person name="Terrapon N."/>
            <person name="Li C."/>
            <person name="Robertson H.M."/>
            <person name="Ji L."/>
            <person name="Meng X."/>
            <person name="Booth W."/>
            <person name="Chen Z."/>
            <person name="Childers C.P."/>
            <person name="Glastad K.M."/>
            <person name="Gokhale K."/>
            <person name="Gowin J."/>
            <person name="Gronenberg W."/>
            <person name="Hermansen R.A."/>
            <person name="Hu H."/>
            <person name="Hunt B.G."/>
            <person name="Huylmans A.K."/>
            <person name="Khalil S.M."/>
            <person name="Mitchell R.D."/>
            <person name="Munoz-Torres M.C."/>
            <person name="Mustard J.A."/>
            <person name="Pan H."/>
            <person name="Reese J.T."/>
            <person name="Scharf M.E."/>
            <person name="Sun F."/>
            <person name="Vogel H."/>
            <person name="Xiao J."/>
            <person name="Yang W."/>
            <person name="Yang Z."/>
            <person name="Yang Z."/>
            <person name="Zhou J."/>
            <person name="Zhu J."/>
            <person name="Brent C.S."/>
            <person name="Elsik C.G."/>
            <person name="Goodisman M.A."/>
            <person name="Liberles D.A."/>
            <person name="Roe R.M."/>
            <person name="Vargo E.L."/>
            <person name="Vilcinskas A."/>
            <person name="Wang J."/>
            <person name="Bornberg-Bauer E."/>
            <person name="Korb J."/>
            <person name="Zhang G."/>
            <person name="Liebig J."/>
        </authorList>
    </citation>
    <scope>NUCLEOTIDE SEQUENCE [LARGE SCALE GENOMIC DNA]</scope>
    <source>
        <tissue evidence="1">Whole organism</tissue>
    </source>
</reference>
<dbReference type="EMBL" id="KK852785">
    <property type="protein sequence ID" value="KDR16570.1"/>
    <property type="molecule type" value="Genomic_DNA"/>
</dbReference>
<proteinExistence type="predicted"/>
<name>A0A067R3A4_ZOONE</name>
<evidence type="ECO:0000313" key="2">
    <source>
        <dbReference type="Proteomes" id="UP000027135"/>
    </source>
</evidence>
<accession>A0A067R3A4</accession>